<organism evidence="1 2">
    <name type="scientific">Paenalkalicoccus suaedae</name>
    <dbReference type="NCBI Taxonomy" id="2592382"/>
    <lineage>
        <taxon>Bacteria</taxon>
        <taxon>Bacillati</taxon>
        <taxon>Bacillota</taxon>
        <taxon>Bacilli</taxon>
        <taxon>Bacillales</taxon>
        <taxon>Bacillaceae</taxon>
        <taxon>Paenalkalicoccus</taxon>
    </lineage>
</organism>
<protein>
    <submittedName>
        <fullName evidence="1">Uncharacterized protein</fullName>
    </submittedName>
</protein>
<dbReference type="RefSeq" id="WP_176008517.1">
    <property type="nucleotide sequence ID" value="NZ_CP041372.2"/>
</dbReference>
<accession>A0A859FC05</accession>
<dbReference type="AlphaFoldDB" id="A0A859FC05"/>
<evidence type="ECO:0000313" key="2">
    <source>
        <dbReference type="Proteomes" id="UP000318138"/>
    </source>
</evidence>
<evidence type="ECO:0000313" key="1">
    <source>
        <dbReference type="EMBL" id="QKS70480.1"/>
    </source>
</evidence>
<dbReference type="EMBL" id="CP041372">
    <property type="protein sequence ID" value="QKS70480.1"/>
    <property type="molecule type" value="Genomic_DNA"/>
</dbReference>
<dbReference type="KEGG" id="psua:FLK61_27390"/>
<proteinExistence type="predicted"/>
<reference evidence="2" key="1">
    <citation type="submission" date="2019-07" db="EMBL/GenBank/DDBJ databases">
        <title>Bacillus alkalisoli sp. nov. isolated from saline soil.</title>
        <authorList>
            <person name="Sun J.-Q."/>
            <person name="Xu L."/>
        </authorList>
    </citation>
    <scope>NUCLEOTIDE SEQUENCE [LARGE SCALE GENOMIC DNA]</scope>
    <source>
        <strain evidence="2">M4U3P1</strain>
    </source>
</reference>
<sequence>MSNKKLEVWEPIEGFKDSLHFTSMTYEDGLTFIFTDDLENEFHIVYDQNKDGMYVWSVRFTEEFKRGDLVQIAADARKEFFGSETTEWCFYKMINSDFMRWHDQLSGPGSDVFAAEHHLFMTTTDTFEVLSEYEPKIIVRKKD</sequence>
<keyword evidence="2" id="KW-1185">Reference proteome</keyword>
<dbReference type="Proteomes" id="UP000318138">
    <property type="component" value="Chromosome"/>
</dbReference>
<gene>
    <name evidence="1" type="ORF">FLK61_27390</name>
</gene>
<name>A0A859FC05_9BACI</name>